<feature type="transmembrane region" description="Helical" evidence="1">
    <location>
        <begin position="94"/>
        <end position="114"/>
    </location>
</feature>
<feature type="domain" description="MHYT" evidence="4">
    <location>
        <begin position="1"/>
        <end position="189"/>
    </location>
</feature>
<dbReference type="PROSITE" id="PS50887">
    <property type="entry name" value="GGDEF"/>
    <property type="match status" value="1"/>
</dbReference>
<dbReference type="InterPro" id="IPR035965">
    <property type="entry name" value="PAS-like_dom_sf"/>
</dbReference>
<name>A0A1L3MXP5_9BACI</name>
<feature type="transmembrane region" description="Helical" evidence="1">
    <location>
        <begin position="31"/>
        <end position="56"/>
    </location>
</feature>
<dbReference type="Gene3D" id="3.20.20.450">
    <property type="entry name" value="EAL domain"/>
    <property type="match status" value="1"/>
</dbReference>
<evidence type="ECO:0000313" key="6">
    <source>
        <dbReference type="Proteomes" id="UP000181936"/>
    </source>
</evidence>
<dbReference type="GO" id="GO:0016020">
    <property type="term" value="C:membrane"/>
    <property type="evidence" value="ECO:0007669"/>
    <property type="project" value="UniProtKB-UniRule"/>
</dbReference>
<evidence type="ECO:0008006" key="7">
    <source>
        <dbReference type="Google" id="ProtNLM"/>
    </source>
</evidence>
<sequence length="776" mass="88302">MLLSYLIATISAYASIDLARRVKHSKKKEKLIWLILGGAALGIGIWSMHFIAMLAYHFPVPVYYHLFLVILSVIIAGIGCILGFLIVSGQSLPFLRFVLAGIIMGSGIATMHYVGMEAIQPVIITYNDVLFSISIFIAIFASMVALWIGFFSPFSKKEMAWKLKLLFSIIMAFAITGMHYTGMSATNISGHATNLESYSSLLDTNLLAWIVVIGTALIFICLFFSLSFERMYKKHELVQSIILDSAVDGIAVTKDDGTIIHANPAFYQLMNSEENSTNKNYLETYLSTCNQHFSFHQEYHLKKNDHIIEMKKHPIIGEHLQQSLWFFRDITEQVKAKERIEFLAFHDPLTQLPNRYKLEMEIKKQIDTNTELACIFIDLDKLKFTNDTFGHNVGDSLLSFASQRLAHALEVGDLLSRIGGDEFVIILSGNRVKKVDDVVQKCMSEMEVPFTINGTKIRVTISAGVCAFPQEAKNIEELLRFSDLAMYESKRNGKNRVTYFNSLLSEKMRRVHLIEKEMIHAMQHNDFHLLFQPKIQVPTGKVDSVEALIRWNHPELGFISPGEFIPIAEEKDLIWSIGTWVLRAACKQWSEWKTKEMVDMKIAVNISPLQFSKDDFLPMLTSILEETGMNPKRLELEITESSSLAFEEQTRKKLKTIQHMGISISLDDFGTGYSSFKHLKQLPIEVLKIDKSFVDHLIGNHDQESIVRSMIQLGHNLSMKVLVEGVEHKEQAKWLAKEGCDMIQGYYFSKPIPPDQLTKYIIDQKSKEVGVTFSYE</sequence>
<feature type="transmembrane region" description="Helical" evidence="1">
    <location>
        <begin position="206"/>
        <end position="226"/>
    </location>
</feature>
<dbReference type="SMART" id="SM00052">
    <property type="entry name" value="EAL"/>
    <property type="match status" value="1"/>
</dbReference>
<dbReference type="InterPro" id="IPR000160">
    <property type="entry name" value="GGDEF_dom"/>
</dbReference>
<dbReference type="KEGG" id="bwh:A9C19_13235"/>
<evidence type="ECO:0000259" key="3">
    <source>
        <dbReference type="PROSITE" id="PS50887"/>
    </source>
</evidence>
<dbReference type="InterPro" id="IPR000014">
    <property type="entry name" value="PAS"/>
</dbReference>
<dbReference type="InterPro" id="IPR001633">
    <property type="entry name" value="EAL_dom"/>
</dbReference>
<feature type="domain" description="EAL" evidence="2">
    <location>
        <begin position="511"/>
        <end position="765"/>
    </location>
</feature>
<feature type="transmembrane region" description="Helical" evidence="1">
    <location>
        <begin position="163"/>
        <end position="186"/>
    </location>
</feature>
<gene>
    <name evidence="5" type="ORF">A9C19_13235</name>
</gene>
<dbReference type="CDD" id="cd01948">
    <property type="entry name" value="EAL"/>
    <property type="match status" value="1"/>
</dbReference>
<dbReference type="Pfam" id="PF13188">
    <property type="entry name" value="PAS_8"/>
    <property type="match status" value="1"/>
</dbReference>
<dbReference type="AlphaFoldDB" id="A0A1L3MXP5"/>
<dbReference type="PANTHER" id="PTHR44757">
    <property type="entry name" value="DIGUANYLATE CYCLASE DGCP"/>
    <property type="match status" value="1"/>
</dbReference>
<dbReference type="Pfam" id="PF00563">
    <property type="entry name" value="EAL"/>
    <property type="match status" value="1"/>
</dbReference>
<evidence type="ECO:0000259" key="4">
    <source>
        <dbReference type="PROSITE" id="PS50924"/>
    </source>
</evidence>
<keyword evidence="1" id="KW-1133">Transmembrane helix</keyword>
<feature type="domain" description="GGDEF" evidence="3">
    <location>
        <begin position="370"/>
        <end position="502"/>
    </location>
</feature>
<evidence type="ECO:0000259" key="2">
    <source>
        <dbReference type="PROSITE" id="PS50883"/>
    </source>
</evidence>
<dbReference type="Proteomes" id="UP000181936">
    <property type="component" value="Chromosome"/>
</dbReference>
<dbReference type="STRING" id="1547283.A9C19_13235"/>
<reference evidence="5 6" key="1">
    <citation type="journal article" date="2016" name="Sci. Rep.">
        <title>Complete genome sequence and transcriptomic analysis of a novel marine strain Bacillus weihaiensis reveals the mechanism of brown algae degradation.</title>
        <authorList>
            <person name="Zhu Y."/>
            <person name="Chen P."/>
            <person name="Bao Y."/>
            <person name="Men Y."/>
            <person name="Zeng Y."/>
            <person name="Yang J."/>
            <person name="Sun J."/>
            <person name="Sun Y."/>
        </authorList>
    </citation>
    <scope>NUCLEOTIDE SEQUENCE [LARGE SCALE GENOMIC DNA]</scope>
    <source>
        <strain evidence="5 6">Alg07</strain>
    </source>
</reference>
<dbReference type="PANTHER" id="PTHR44757:SF2">
    <property type="entry name" value="BIOFILM ARCHITECTURE MAINTENANCE PROTEIN MBAA"/>
    <property type="match status" value="1"/>
</dbReference>
<organism evidence="5 6">
    <name type="scientific">Bacillus weihaiensis</name>
    <dbReference type="NCBI Taxonomy" id="1547283"/>
    <lineage>
        <taxon>Bacteria</taxon>
        <taxon>Bacillati</taxon>
        <taxon>Bacillota</taxon>
        <taxon>Bacilli</taxon>
        <taxon>Bacillales</taxon>
        <taxon>Bacillaceae</taxon>
        <taxon>Bacillus</taxon>
    </lineage>
</organism>
<dbReference type="PROSITE" id="PS50883">
    <property type="entry name" value="EAL"/>
    <property type="match status" value="1"/>
</dbReference>
<dbReference type="PROSITE" id="PS50924">
    <property type="entry name" value="MHYT"/>
    <property type="match status" value="1"/>
</dbReference>
<dbReference type="Gene3D" id="3.30.70.270">
    <property type="match status" value="1"/>
</dbReference>
<feature type="transmembrane region" description="Helical" evidence="1">
    <location>
        <begin position="62"/>
        <end position="87"/>
    </location>
</feature>
<protein>
    <recommendedName>
        <fullName evidence="7">Diguanylate cyclase</fullName>
    </recommendedName>
</protein>
<dbReference type="InterPro" id="IPR052155">
    <property type="entry name" value="Biofilm_reg_signaling"/>
</dbReference>
<keyword evidence="1" id="KW-0812">Transmembrane</keyword>
<keyword evidence="6" id="KW-1185">Reference proteome</keyword>
<dbReference type="SUPFAM" id="SSF55785">
    <property type="entry name" value="PYP-like sensor domain (PAS domain)"/>
    <property type="match status" value="1"/>
</dbReference>
<dbReference type="EMBL" id="CP016020">
    <property type="protein sequence ID" value="APH07107.1"/>
    <property type="molecule type" value="Genomic_DNA"/>
</dbReference>
<dbReference type="InterPro" id="IPR035919">
    <property type="entry name" value="EAL_sf"/>
</dbReference>
<dbReference type="Pfam" id="PF00990">
    <property type="entry name" value="GGDEF"/>
    <property type="match status" value="1"/>
</dbReference>
<evidence type="ECO:0000313" key="5">
    <source>
        <dbReference type="EMBL" id="APH07107.1"/>
    </source>
</evidence>
<dbReference type="NCBIfam" id="TIGR00254">
    <property type="entry name" value="GGDEF"/>
    <property type="match status" value="1"/>
</dbReference>
<feature type="transmembrane region" description="Helical" evidence="1">
    <location>
        <begin position="129"/>
        <end position="151"/>
    </location>
</feature>
<dbReference type="SUPFAM" id="SSF141868">
    <property type="entry name" value="EAL domain-like"/>
    <property type="match status" value="1"/>
</dbReference>
<dbReference type="Pfam" id="PF03707">
    <property type="entry name" value="MHYT"/>
    <property type="match status" value="2"/>
</dbReference>
<dbReference type="InterPro" id="IPR005330">
    <property type="entry name" value="MHYT_dom"/>
</dbReference>
<accession>A0A1L3MXP5</accession>
<dbReference type="InterPro" id="IPR029787">
    <property type="entry name" value="Nucleotide_cyclase"/>
</dbReference>
<proteinExistence type="predicted"/>
<dbReference type="Gene3D" id="3.30.450.20">
    <property type="entry name" value="PAS domain"/>
    <property type="match status" value="1"/>
</dbReference>
<dbReference type="CDD" id="cd01949">
    <property type="entry name" value="GGDEF"/>
    <property type="match status" value="1"/>
</dbReference>
<keyword evidence="1" id="KW-0472">Membrane</keyword>
<dbReference type="SMART" id="SM00267">
    <property type="entry name" value="GGDEF"/>
    <property type="match status" value="1"/>
</dbReference>
<dbReference type="SUPFAM" id="SSF55073">
    <property type="entry name" value="Nucleotide cyclase"/>
    <property type="match status" value="1"/>
</dbReference>
<dbReference type="InterPro" id="IPR043128">
    <property type="entry name" value="Rev_trsase/Diguanyl_cyclase"/>
</dbReference>
<evidence type="ECO:0000256" key="1">
    <source>
        <dbReference type="PROSITE-ProRule" id="PRU00244"/>
    </source>
</evidence>